<feature type="region of interest" description="Disordered" evidence="1">
    <location>
        <begin position="230"/>
        <end position="288"/>
    </location>
</feature>
<dbReference type="Proteomes" id="UP001162031">
    <property type="component" value="Unassembled WGS sequence"/>
</dbReference>
<proteinExistence type="predicted"/>
<feature type="compositionally biased region" description="Acidic residues" evidence="1">
    <location>
        <begin position="176"/>
        <end position="187"/>
    </location>
</feature>
<evidence type="ECO:0000313" key="3">
    <source>
        <dbReference type="Proteomes" id="UP001162031"/>
    </source>
</evidence>
<sequence length="410" mass="45185">MALPDATADWAPGHAVSTTPLASVSATLDEAPEAMDPGCTWPPKTTHLQRSQAVAAKKSSNTARVRPMHEPQTGDAPHLVLQRLRAMPTACGSAMYSPHRRCSAASASIVAMVHSPRAFANDNNNSVAKRDTSAQTAPVRWFSPMFPTTEFGRSSRCSSPIPVGPTGHVPDHPIPSDEEEDESEDEVCTLRQQVALLTKSLEDEKKRRASEQHLMQTKIIELQSLIRANEHEDSRETESADAGKKTTSPVQEGLIATRENQLLESGQTKRRSPPAESSSSCSCQHKSNDKTVEAAATLQFTRIRAKMHAIVIDSQRETQTLQARLEGVKRTQNEREKRLTLETTIKVTILEQKHAAASTRLEQQAVNSEAQAKKLQAEKTELLAYVQAQRQRLKQLELALGCKQLMDDLR</sequence>
<dbReference type="AlphaFoldDB" id="A0AAV0UZH7"/>
<dbReference type="EMBL" id="CANTFL010001467">
    <property type="protein sequence ID" value="CAI5742385.1"/>
    <property type="molecule type" value="Genomic_DNA"/>
</dbReference>
<evidence type="ECO:0000256" key="1">
    <source>
        <dbReference type="SAM" id="MobiDB-lite"/>
    </source>
</evidence>
<keyword evidence="3" id="KW-1185">Reference proteome</keyword>
<accession>A0AAV0UZH7</accession>
<gene>
    <name evidence="2" type="ORF">HBR001_LOCUS8957</name>
</gene>
<feature type="region of interest" description="Disordered" evidence="1">
    <location>
        <begin position="152"/>
        <end position="187"/>
    </location>
</feature>
<feature type="compositionally biased region" description="Polar residues" evidence="1">
    <location>
        <begin position="53"/>
        <end position="63"/>
    </location>
</feature>
<feature type="compositionally biased region" description="Basic and acidic residues" evidence="1">
    <location>
        <begin position="230"/>
        <end position="244"/>
    </location>
</feature>
<comment type="caution">
    <text evidence="2">The sequence shown here is derived from an EMBL/GenBank/DDBJ whole genome shotgun (WGS) entry which is preliminary data.</text>
</comment>
<name>A0AAV0UZH7_HYABA</name>
<organism evidence="2 3">
    <name type="scientific">Hyaloperonospora brassicae</name>
    <name type="common">Brassica downy mildew</name>
    <name type="synonym">Peronospora brassicae</name>
    <dbReference type="NCBI Taxonomy" id="162125"/>
    <lineage>
        <taxon>Eukaryota</taxon>
        <taxon>Sar</taxon>
        <taxon>Stramenopiles</taxon>
        <taxon>Oomycota</taxon>
        <taxon>Peronosporomycetes</taxon>
        <taxon>Peronosporales</taxon>
        <taxon>Peronosporaceae</taxon>
        <taxon>Hyaloperonospora</taxon>
    </lineage>
</organism>
<protein>
    <submittedName>
        <fullName evidence="2">Uncharacterized protein</fullName>
    </submittedName>
</protein>
<feature type="region of interest" description="Disordered" evidence="1">
    <location>
        <begin position="53"/>
        <end position="76"/>
    </location>
</feature>
<reference evidence="2" key="1">
    <citation type="submission" date="2022-12" db="EMBL/GenBank/DDBJ databases">
        <authorList>
            <person name="Webb A."/>
        </authorList>
    </citation>
    <scope>NUCLEOTIDE SEQUENCE</scope>
    <source>
        <strain evidence="2">Hp1</strain>
    </source>
</reference>
<evidence type="ECO:0000313" key="2">
    <source>
        <dbReference type="EMBL" id="CAI5742385.1"/>
    </source>
</evidence>